<sequence>MCGRAAAGVEDDMTGRYEAGKFYCSFLNARRHVPRVPVHTSRRFIGRCVTPAALCNAHADPWDYFISRRSRRAVRPDDSLVQTCAFIKPLRYFKEWSIREL</sequence>
<proteinExistence type="predicted"/>
<gene>
    <name evidence="1" type="ORF">EVAR_87460_1</name>
</gene>
<evidence type="ECO:0000313" key="1">
    <source>
        <dbReference type="EMBL" id="GBP43543.1"/>
    </source>
</evidence>
<keyword evidence="2" id="KW-1185">Reference proteome</keyword>
<accession>A0A4C1VXM5</accession>
<comment type="caution">
    <text evidence="1">The sequence shown here is derived from an EMBL/GenBank/DDBJ whole genome shotgun (WGS) entry which is preliminary data.</text>
</comment>
<protein>
    <submittedName>
        <fullName evidence="1">Uncharacterized protein</fullName>
    </submittedName>
</protein>
<evidence type="ECO:0000313" key="2">
    <source>
        <dbReference type="Proteomes" id="UP000299102"/>
    </source>
</evidence>
<organism evidence="1 2">
    <name type="scientific">Eumeta variegata</name>
    <name type="common">Bagworm moth</name>
    <name type="synonym">Eumeta japonica</name>
    <dbReference type="NCBI Taxonomy" id="151549"/>
    <lineage>
        <taxon>Eukaryota</taxon>
        <taxon>Metazoa</taxon>
        <taxon>Ecdysozoa</taxon>
        <taxon>Arthropoda</taxon>
        <taxon>Hexapoda</taxon>
        <taxon>Insecta</taxon>
        <taxon>Pterygota</taxon>
        <taxon>Neoptera</taxon>
        <taxon>Endopterygota</taxon>
        <taxon>Lepidoptera</taxon>
        <taxon>Glossata</taxon>
        <taxon>Ditrysia</taxon>
        <taxon>Tineoidea</taxon>
        <taxon>Psychidae</taxon>
        <taxon>Oiketicinae</taxon>
        <taxon>Eumeta</taxon>
    </lineage>
</organism>
<dbReference type="EMBL" id="BGZK01000438">
    <property type="protein sequence ID" value="GBP43543.1"/>
    <property type="molecule type" value="Genomic_DNA"/>
</dbReference>
<reference evidence="1 2" key="1">
    <citation type="journal article" date="2019" name="Commun. Biol.">
        <title>The bagworm genome reveals a unique fibroin gene that provides high tensile strength.</title>
        <authorList>
            <person name="Kono N."/>
            <person name="Nakamura H."/>
            <person name="Ohtoshi R."/>
            <person name="Tomita M."/>
            <person name="Numata K."/>
            <person name="Arakawa K."/>
        </authorList>
    </citation>
    <scope>NUCLEOTIDE SEQUENCE [LARGE SCALE GENOMIC DNA]</scope>
</reference>
<dbReference type="AlphaFoldDB" id="A0A4C1VXM5"/>
<name>A0A4C1VXM5_EUMVA</name>
<dbReference type="Proteomes" id="UP000299102">
    <property type="component" value="Unassembled WGS sequence"/>
</dbReference>